<evidence type="ECO:0000313" key="2">
    <source>
        <dbReference type="Proteomes" id="UP000478417"/>
    </source>
</evidence>
<reference evidence="1 2" key="1">
    <citation type="submission" date="2020-02" db="EMBL/GenBank/DDBJ databases">
        <title>Albibacoteraceae fam. nov., the first described family within the subdivision 4 Verrucomicrobia.</title>
        <authorList>
            <person name="Xi F."/>
        </authorList>
    </citation>
    <scope>NUCLEOTIDE SEQUENCE [LARGE SCALE GENOMIC DNA]</scope>
    <source>
        <strain evidence="1 2">CK1056</strain>
    </source>
</reference>
<accession>A0A6B2M3G9</accession>
<name>A0A6B2M3G9_9BACT</name>
<dbReference type="EMBL" id="JAAGNX010000003">
    <property type="protein sequence ID" value="NDV63498.1"/>
    <property type="molecule type" value="Genomic_DNA"/>
</dbReference>
<dbReference type="AlphaFoldDB" id="A0A6B2M3G9"/>
<protein>
    <submittedName>
        <fullName evidence="1">Outer membrane lipoprotein-sorting protein</fullName>
    </submittedName>
</protein>
<gene>
    <name evidence="1" type="ORF">G0Q06_13620</name>
</gene>
<dbReference type="RefSeq" id="WP_238710864.1">
    <property type="nucleotide sequence ID" value="NZ_JAAGNX010000003.1"/>
</dbReference>
<comment type="caution">
    <text evidence="1">The sequence shown here is derived from an EMBL/GenBank/DDBJ whole genome shotgun (WGS) entry which is preliminary data.</text>
</comment>
<dbReference type="Proteomes" id="UP000478417">
    <property type="component" value="Unassembled WGS sequence"/>
</dbReference>
<sequence length="228" mass="25748">MGQSNEEDVIYVLERYIESMGGRAALEEIRSVRLSGEIIYSNGVSDAITVLKKKPNLVRVILDKGQVRFVQAYDGKVAWYARESGRNSFHDRMRGQFMKNFIRQAPLENVLVNYTETDAEIELGEDVEIAGFPCYKVIARFPDGSSMVHHIEKKTFLERRILEYDQEGTLLSELIPASFESIEGVTFARKISRISEGKTLSTLTLDEIQVNAGILNTVFSPPVELPPQ</sequence>
<proteinExistence type="predicted"/>
<dbReference type="Gene3D" id="2.50.20.10">
    <property type="entry name" value="Lipoprotein localisation LolA/LolB/LppX"/>
    <property type="match status" value="1"/>
</dbReference>
<evidence type="ECO:0000313" key="1">
    <source>
        <dbReference type="EMBL" id="NDV63498.1"/>
    </source>
</evidence>
<keyword evidence="2" id="KW-1185">Reference proteome</keyword>
<keyword evidence="1" id="KW-0449">Lipoprotein</keyword>
<organism evidence="1 2">
    <name type="scientific">Oceanipulchritudo coccoides</name>
    <dbReference type="NCBI Taxonomy" id="2706888"/>
    <lineage>
        <taxon>Bacteria</taxon>
        <taxon>Pseudomonadati</taxon>
        <taxon>Verrucomicrobiota</taxon>
        <taxon>Opitutia</taxon>
        <taxon>Puniceicoccales</taxon>
        <taxon>Oceanipulchritudinaceae</taxon>
        <taxon>Oceanipulchritudo</taxon>
    </lineage>
</organism>